<accession>A0A9E6R7R8</accession>
<name>A0A9E6R7R8_9HYPH</name>
<keyword evidence="2" id="KW-1185">Reference proteome</keyword>
<evidence type="ECO:0000313" key="2">
    <source>
        <dbReference type="Proteomes" id="UP000825701"/>
    </source>
</evidence>
<sequence length="54" mass="5418">MAAAIELASKLVVAAPLISWVSASGLAIPDAVLDGDDHPLAYAMGLDPKATGSR</sequence>
<dbReference type="Proteomes" id="UP000825701">
    <property type="component" value="Chromosome"/>
</dbReference>
<dbReference type="KEGG" id="cmet:K6K41_24385"/>
<gene>
    <name evidence="1" type="ORF">K6K41_24385</name>
</gene>
<reference evidence="1" key="1">
    <citation type="submission" date="2021-08" db="EMBL/GenBank/DDBJ databases">
        <authorList>
            <person name="Zhang H."/>
            <person name="Xu M."/>
            <person name="Yu Z."/>
            <person name="Yang L."/>
            <person name="Cai Y."/>
        </authorList>
    </citation>
    <scope>NUCLEOTIDE SEQUENCE</scope>
    <source>
        <strain evidence="1">CHL1</strain>
    </source>
</reference>
<protein>
    <submittedName>
        <fullName evidence="1">Uncharacterized protein</fullName>
    </submittedName>
</protein>
<organism evidence="1 2">
    <name type="scientific">Chenggangzhangella methanolivorans</name>
    <dbReference type="NCBI Taxonomy" id="1437009"/>
    <lineage>
        <taxon>Bacteria</taxon>
        <taxon>Pseudomonadati</taxon>
        <taxon>Pseudomonadota</taxon>
        <taxon>Alphaproteobacteria</taxon>
        <taxon>Hyphomicrobiales</taxon>
        <taxon>Methylopilaceae</taxon>
        <taxon>Chenggangzhangella</taxon>
    </lineage>
</organism>
<dbReference type="RefSeq" id="WP_261402874.1">
    <property type="nucleotide sequence ID" value="NZ_CP081869.1"/>
</dbReference>
<evidence type="ECO:0000313" key="1">
    <source>
        <dbReference type="EMBL" id="QZN99767.1"/>
    </source>
</evidence>
<dbReference type="AlphaFoldDB" id="A0A9E6R7R8"/>
<proteinExistence type="predicted"/>
<dbReference type="EMBL" id="CP081869">
    <property type="protein sequence ID" value="QZN99767.1"/>
    <property type="molecule type" value="Genomic_DNA"/>
</dbReference>